<accession>A0A2P7BTV8</accession>
<evidence type="ECO:0000313" key="3">
    <source>
        <dbReference type="Proteomes" id="UP000241444"/>
    </source>
</evidence>
<keyword evidence="3" id="KW-1185">Reference proteome</keyword>
<dbReference type="OrthoDB" id="964913at2"/>
<comment type="caution">
    <text evidence="2">The sequence shown here is derived from an EMBL/GenBank/DDBJ whole genome shotgun (WGS) entry which is preliminary data.</text>
</comment>
<dbReference type="EMBL" id="PGGO01000003">
    <property type="protein sequence ID" value="PSH69919.1"/>
    <property type="molecule type" value="Genomic_DNA"/>
</dbReference>
<keyword evidence="1" id="KW-0732">Signal</keyword>
<proteinExistence type="predicted"/>
<dbReference type="PROSITE" id="PS51257">
    <property type="entry name" value="PROKAR_LIPOPROTEIN"/>
    <property type="match status" value="1"/>
</dbReference>
<feature type="chain" id="PRO_5015142060" description="Lipoprotein" evidence="1">
    <location>
        <begin position="22"/>
        <end position="120"/>
    </location>
</feature>
<name>A0A2P7BTV8_9HYPH</name>
<evidence type="ECO:0000313" key="2">
    <source>
        <dbReference type="EMBL" id="PSH69919.1"/>
    </source>
</evidence>
<evidence type="ECO:0008006" key="4">
    <source>
        <dbReference type="Google" id="ProtNLM"/>
    </source>
</evidence>
<dbReference type="Proteomes" id="UP000241444">
    <property type="component" value="Unassembled WGS sequence"/>
</dbReference>
<evidence type="ECO:0000256" key="1">
    <source>
        <dbReference type="SAM" id="SignalP"/>
    </source>
</evidence>
<dbReference type="RefSeq" id="WP_106710220.1">
    <property type="nucleotide sequence ID" value="NZ_PGGO01000003.1"/>
</dbReference>
<feature type="signal peptide" evidence="1">
    <location>
        <begin position="1"/>
        <end position="21"/>
    </location>
</feature>
<gene>
    <name evidence="2" type="ORF">CU102_06610</name>
</gene>
<reference evidence="3" key="1">
    <citation type="submission" date="2017-11" db="EMBL/GenBank/DDBJ databases">
        <authorList>
            <person name="Kuznetsova I."/>
            <person name="Sazanova A."/>
            <person name="Chirak E."/>
            <person name="Safronova V."/>
            <person name="Willems A."/>
        </authorList>
    </citation>
    <scope>NUCLEOTIDE SEQUENCE [LARGE SCALE GENOMIC DNA]</scope>
    <source>
        <strain evidence="3">STM 196</strain>
    </source>
</reference>
<sequence length="120" mass="12566">MRNIGLAVVAATIVLGGCTMAKVSGTPMIAPDTIFEAPPVTLTTKGATLRKVNQPANCLGEVAGIYGTRPQNVKINPPVKQAYGLTIDGEVDRGSEGIKKFVCRYNAKGAFMGVTTREGI</sequence>
<organism evidence="2 3">
    <name type="scientific">Phyllobacterium brassicacearum</name>
    <dbReference type="NCBI Taxonomy" id="314235"/>
    <lineage>
        <taxon>Bacteria</taxon>
        <taxon>Pseudomonadati</taxon>
        <taxon>Pseudomonadota</taxon>
        <taxon>Alphaproteobacteria</taxon>
        <taxon>Hyphomicrobiales</taxon>
        <taxon>Phyllobacteriaceae</taxon>
        <taxon>Phyllobacterium</taxon>
    </lineage>
</organism>
<dbReference type="AlphaFoldDB" id="A0A2P7BTV8"/>
<protein>
    <recommendedName>
        <fullName evidence="4">Lipoprotein</fullName>
    </recommendedName>
</protein>